<evidence type="ECO:0000256" key="3">
    <source>
        <dbReference type="ARBA" id="ARBA00022944"/>
    </source>
</evidence>
<comment type="caution">
    <text evidence="6">The sequence shown here is derived from an EMBL/GenBank/DDBJ whole genome shotgun (WGS) entry which is preliminary data.</text>
</comment>
<comment type="function">
    <text evidence="5">Catalyzes the conversion of GlcNAc-PP-undecaprenol into ManNAc-GlcNAc-PP-undecaprenol, the first committed lipid intermediate in the de novo synthesis of teichoic acid.</text>
</comment>
<comment type="pathway">
    <text evidence="5">Cell wall biogenesis; teichoic acid biosynthesis.</text>
</comment>
<dbReference type="AlphaFoldDB" id="A0A0A3HTT5"/>
<name>A0A0A3HTT5_9BACL</name>
<keyword evidence="3 5" id="KW-0777">Teichoic acid biosynthesis</keyword>
<evidence type="ECO:0000256" key="1">
    <source>
        <dbReference type="ARBA" id="ARBA00022676"/>
    </source>
</evidence>
<dbReference type="Proteomes" id="UP000030408">
    <property type="component" value="Unassembled WGS sequence"/>
</dbReference>
<dbReference type="RefSeq" id="WP_036200130.1">
    <property type="nucleotide sequence ID" value="NZ_AVCY01000008.1"/>
</dbReference>
<keyword evidence="4 5" id="KW-0961">Cell wall biogenesis/degradation</keyword>
<dbReference type="STRING" id="1384057.CD33_09185"/>
<reference evidence="6 7" key="1">
    <citation type="submission" date="2014-02" db="EMBL/GenBank/DDBJ databases">
        <title>Draft genome sequence of Lysinibacillus sinduriensis JCM 15800.</title>
        <authorList>
            <person name="Zhang F."/>
            <person name="Wang G."/>
            <person name="Zhang L."/>
        </authorList>
    </citation>
    <scope>NUCLEOTIDE SEQUENCE [LARGE SCALE GENOMIC DNA]</scope>
    <source>
        <strain evidence="6 7">JCM 15800</strain>
    </source>
</reference>
<dbReference type="CDD" id="cd06533">
    <property type="entry name" value="Glyco_transf_WecG_TagA"/>
    <property type="match status" value="1"/>
</dbReference>
<keyword evidence="2 5" id="KW-0808">Transferase</keyword>
<organism evidence="6 7">
    <name type="scientific">Ureibacillus sinduriensis BLB-1 = JCM 15800</name>
    <dbReference type="NCBI Taxonomy" id="1384057"/>
    <lineage>
        <taxon>Bacteria</taxon>
        <taxon>Bacillati</taxon>
        <taxon>Bacillota</taxon>
        <taxon>Bacilli</taxon>
        <taxon>Bacillales</taxon>
        <taxon>Caryophanaceae</taxon>
        <taxon>Ureibacillus</taxon>
    </lineage>
</organism>
<dbReference type="GO" id="GO:0019350">
    <property type="term" value="P:teichoic acid biosynthetic process"/>
    <property type="evidence" value="ECO:0007669"/>
    <property type="project" value="UniProtKB-UniRule"/>
</dbReference>
<dbReference type="InterPro" id="IPR034714">
    <property type="entry name" value="TagA_TarA"/>
</dbReference>
<accession>A0A0A3HTT5</accession>
<evidence type="ECO:0000256" key="5">
    <source>
        <dbReference type="HAMAP-Rule" id="MF_02070"/>
    </source>
</evidence>
<dbReference type="PANTHER" id="PTHR34136:SF1">
    <property type="entry name" value="UDP-N-ACETYL-D-MANNOSAMINURONIC ACID TRANSFERASE"/>
    <property type="match status" value="1"/>
</dbReference>
<dbReference type="EMBL" id="JPVO01000048">
    <property type="protein sequence ID" value="KGR76001.1"/>
    <property type="molecule type" value="Genomic_DNA"/>
</dbReference>
<dbReference type="UniPathway" id="UPA00632"/>
<dbReference type="HAMAP" id="MF_02070">
    <property type="entry name" value="TagA_TarA"/>
    <property type="match status" value="1"/>
</dbReference>
<dbReference type="Pfam" id="PF03808">
    <property type="entry name" value="Glyco_tran_WecG"/>
    <property type="match status" value="1"/>
</dbReference>
<dbReference type="PANTHER" id="PTHR34136">
    <property type="match status" value="1"/>
</dbReference>
<dbReference type="GO" id="GO:0071555">
    <property type="term" value="P:cell wall organization"/>
    <property type="evidence" value="ECO:0007669"/>
    <property type="project" value="UniProtKB-KW"/>
</dbReference>
<dbReference type="EC" id="2.4.1.187" evidence="5"/>
<comment type="similarity">
    <text evidence="5">Belongs to the glycosyltransferase 26 family. TagA/TarA subfamily.</text>
</comment>
<evidence type="ECO:0000256" key="4">
    <source>
        <dbReference type="ARBA" id="ARBA00023316"/>
    </source>
</evidence>
<dbReference type="eggNOG" id="COG1922">
    <property type="taxonomic scope" value="Bacteria"/>
</dbReference>
<sequence length="246" mass="27843">MKQVTIMGVPFLHIDQKGFVSLLENRIQQKEKTFVVTANPEVVMTANENPQVMQYLEKATYICADGIGVVKAAQILGESLPERVTGYDTMVRLLEVGNQKHYKIFLLGAQNDTLQKAVDNIHATYPNVEIVGYEDGYFNWEDNDIAERISQTQPDLVFVALGVPRQEKWISENLDCFQHGVFMGVGGSFDVIAGTVKRAPAIWQKMNLEWLYRLLSQPTRFKRMLALPRFAIKVYQLKGKGQGSTK</sequence>
<evidence type="ECO:0000256" key="2">
    <source>
        <dbReference type="ARBA" id="ARBA00022679"/>
    </source>
</evidence>
<evidence type="ECO:0000313" key="7">
    <source>
        <dbReference type="Proteomes" id="UP000030408"/>
    </source>
</evidence>
<keyword evidence="7" id="KW-1185">Reference proteome</keyword>
<comment type="catalytic activity">
    <reaction evidence="5">
        <text>UDP-N-acetyl-alpha-D-mannosamine + N-acetyl-alpha-D-glucosaminyl-di-trans,octa-cis-undecaprenyl diphosphate = N-acetyl-beta-D-mannosaminyl-(1-&gt;4)-N-acetyl-alpha-D-glucosaminyl di-trans,octa-cis-undecaprenyl diphosphate + UDP + H(+)</text>
        <dbReference type="Rhea" id="RHEA:16053"/>
        <dbReference type="ChEBI" id="CHEBI:15378"/>
        <dbReference type="ChEBI" id="CHEBI:58223"/>
        <dbReference type="ChEBI" id="CHEBI:62959"/>
        <dbReference type="ChEBI" id="CHEBI:68623"/>
        <dbReference type="ChEBI" id="CHEBI:132210"/>
        <dbReference type="EC" id="2.4.1.187"/>
    </reaction>
</comment>
<dbReference type="InterPro" id="IPR004629">
    <property type="entry name" value="WecG_TagA_CpsF"/>
</dbReference>
<evidence type="ECO:0000313" key="6">
    <source>
        <dbReference type="EMBL" id="KGR76001.1"/>
    </source>
</evidence>
<protein>
    <recommendedName>
        <fullName evidence="5">N-acetylglucosaminyldiphosphoundecaprenol N-acetyl-beta-D-mannosaminyltransferase</fullName>
        <ecNumber evidence="5">2.4.1.187</ecNumber>
    </recommendedName>
    <alternativeName>
        <fullName evidence="5">N-acetylmannosaminyltransferase</fullName>
    </alternativeName>
    <alternativeName>
        <fullName evidence="5">UDP-N-acetylmannosamine transferase</fullName>
    </alternativeName>
    <alternativeName>
        <fullName evidence="5">UDP-N-acetylmannosamine:N-acetylglucosaminyl pyrophosphorylundecaprenol N-acetylmannosaminyltransferase</fullName>
    </alternativeName>
</protein>
<proteinExistence type="inferred from homology"/>
<keyword evidence="1 5" id="KW-0328">Glycosyltransferase</keyword>
<dbReference type="NCBIfam" id="TIGR00696">
    <property type="entry name" value="wecG_tagA_cpsF"/>
    <property type="match status" value="1"/>
</dbReference>
<dbReference type="GO" id="GO:0047244">
    <property type="term" value="F:N-acetylglucosaminyldiphosphoundecaprenol N-acetyl-beta-D-mannosaminyltransferase activity"/>
    <property type="evidence" value="ECO:0007669"/>
    <property type="project" value="UniProtKB-UniRule"/>
</dbReference>
<gene>
    <name evidence="6" type="ORF">CD33_09185</name>
</gene>